<evidence type="ECO:0000313" key="2">
    <source>
        <dbReference type="EMBL" id="MFC0389635.1"/>
    </source>
</evidence>
<evidence type="ECO:0000259" key="1">
    <source>
        <dbReference type="Pfam" id="PF11799"/>
    </source>
</evidence>
<gene>
    <name evidence="2" type="ORF">ACFFIC_29425</name>
</gene>
<organism evidence="2 3">
    <name type="scientific">Muricoccus vinaceus</name>
    <dbReference type="NCBI Taxonomy" id="424704"/>
    <lineage>
        <taxon>Bacteria</taxon>
        <taxon>Pseudomonadati</taxon>
        <taxon>Pseudomonadota</taxon>
        <taxon>Alphaproteobacteria</taxon>
        <taxon>Acetobacterales</taxon>
        <taxon>Roseomonadaceae</taxon>
        <taxon>Muricoccus</taxon>
    </lineage>
</organism>
<dbReference type="Pfam" id="PF11799">
    <property type="entry name" value="IMS_C"/>
    <property type="match status" value="1"/>
</dbReference>
<dbReference type="InterPro" id="IPR036775">
    <property type="entry name" value="DNA_pol_Y-fam_lit_finger_sf"/>
</dbReference>
<dbReference type="Gene3D" id="3.30.1490.100">
    <property type="entry name" value="DNA polymerase, Y-family, little finger domain"/>
    <property type="match status" value="1"/>
</dbReference>
<proteinExistence type="predicted"/>
<reference evidence="2 3" key="1">
    <citation type="submission" date="2024-09" db="EMBL/GenBank/DDBJ databases">
        <authorList>
            <person name="Sun Q."/>
            <person name="Mori K."/>
        </authorList>
    </citation>
    <scope>NUCLEOTIDE SEQUENCE [LARGE SCALE GENOMIC DNA]</scope>
    <source>
        <strain evidence="2 3">CCM 7468</strain>
    </source>
</reference>
<feature type="domain" description="DNA polymerase Y-family little finger" evidence="1">
    <location>
        <begin position="2"/>
        <end position="88"/>
    </location>
</feature>
<dbReference type="SUPFAM" id="SSF100879">
    <property type="entry name" value="Lesion bypass DNA polymerase (Y-family), little finger domain"/>
    <property type="match status" value="1"/>
</dbReference>
<dbReference type="EMBL" id="JBHLVZ010000115">
    <property type="protein sequence ID" value="MFC0389635.1"/>
    <property type="molecule type" value="Genomic_DNA"/>
</dbReference>
<comment type="caution">
    <text evidence="2">The sequence shown here is derived from an EMBL/GenBank/DDBJ whole genome shotgun (WGS) entry which is preliminary data.</text>
</comment>
<protein>
    <recommendedName>
        <fullName evidence="1">DNA polymerase Y-family little finger domain-containing protein</fullName>
    </recommendedName>
</protein>
<dbReference type="Proteomes" id="UP001589789">
    <property type="component" value="Unassembled WGS sequence"/>
</dbReference>
<dbReference type="InterPro" id="IPR017961">
    <property type="entry name" value="DNA_pol_Y-fam_little_finger"/>
</dbReference>
<keyword evidence="3" id="KW-1185">Reference proteome</keyword>
<evidence type="ECO:0000313" key="3">
    <source>
        <dbReference type="Proteomes" id="UP001589789"/>
    </source>
</evidence>
<sequence length="98" mass="10562">MEQGIAALAEEVWGWCETTGTFGRTVTIKVKFADVQQLTRSRTSSVPVSSRAALARISRDLLEGFFPPAKAVRLLGVTVSGFDSADGERADQVNLDFG</sequence>
<dbReference type="RefSeq" id="WP_377057183.1">
    <property type="nucleotide sequence ID" value="NZ_JBHLVZ010000115.1"/>
</dbReference>
<accession>A0ABV6J3X4</accession>
<name>A0ABV6J3X4_9PROT</name>